<sequence>MRVSSKLFSSPPHELGKTRPVAVAPLSCAGFPYAYCGARPGVLHSRVNWPYRALRWIRFAFRVSSPFEIASSAFRSCFS</sequence>
<protein>
    <submittedName>
        <fullName evidence="1">Uncharacterized protein</fullName>
    </submittedName>
</protein>
<evidence type="ECO:0000313" key="2">
    <source>
        <dbReference type="Proteomes" id="UP000298030"/>
    </source>
</evidence>
<dbReference type="AlphaFoldDB" id="A0A4Y7SX79"/>
<dbReference type="EMBL" id="QPFP01000050">
    <property type="protein sequence ID" value="TEB26234.1"/>
    <property type="molecule type" value="Genomic_DNA"/>
</dbReference>
<name>A0A4Y7SX79_COPMI</name>
<proteinExistence type="predicted"/>
<evidence type="ECO:0000313" key="1">
    <source>
        <dbReference type="EMBL" id="TEB26234.1"/>
    </source>
</evidence>
<gene>
    <name evidence="1" type="ORF">FA13DRAFT_1101595</name>
</gene>
<keyword evidence="2" id="KW-1185">Reference proteome</keyword>
<organism evidence="1 2">
    <name type="scientific">Coprinellus micaceus</name>
    <name type="common">Glistening ink-cap mushroom</name>
    <name type="synonym">Coprinus micaceus</name>
    <dbReference type="NCBI Taxonomy" id="71717"/>
    <lineage>
        <taxon>Eukaryota</taxon>
        <taxon>Fungi</taxon>
        <taxon>Dikarya</taxon>
        <taxon>Basidiomycota</taxon>
        <taxon>Agaricomycotina</taxon>
        <taxon>Agaricomycetes</taxon>
        <taxon>Agaricomycetidae</taxon>
        <taxon>Agaricales</taxon>
        <taxon>Agaricineae</taxon>
        <taxon>Psathyrellaceae</taxon>
        <taxon>Coprinellus</taxon>
    </lineage>
</organism>
<dbReference type="Proteomes" id="UP000298030">
    <property type="component" value="Unassembled WGS sequence"/>
</dbReference>
<reference evidence="1 2" key="1">
    <citation type="journal article" date="2019" name="Nat. Ecol. Evol.">
        <title>Megaphylogeny resolves global patterns of mushroom evolution.</title>
        <authorList>
            <person name="Varga T."/>
            <person name="Krizsan K."/>
            <person name="Foldi C."/>
            <person name="Dima B."/>
            <person name="Sanchez-Garcia M."/>
            <person name="Sanchez-Ramirez S."/>
            <person name="Szollosi G.J."/>
            <person name="Szarkandi J.G."/>
            <person name="Papp V."/>
            <person name="Albert L."/>
            <person name="Andreopoulos W."/>
            <person name="Angelini C."/>
            <person name="Antonin V."/>
            <person name="Barry K.W."/>
            <person name="Bougher N.L."/>
            <person name="Buchanan P."/>
            <person name="Buyck B."/>
            <person name="Bense V."/>
            <person name="Catcheside P."/>
            <person name="Chovatia M."/>
            <person name="Cooper J."/>
            <person name="Damon W."/>
            <person name="Desjardin D."/>
            <person name="Finy P."/>
            <person name="Geml J."/>
            <person name="Haridas S."/>
            <person name="Hughes K."/>
            <person name="Justo A."/>
            <person name="Karasinski D."/>
            <person name="Kautmanova I."/>
            <person name="Kiss B."/>
            <person name="Kocsube S."/>
            <person name="Kotiranta H."/>
            <person name="LaButti K.M."/>
            <person name="Lechner B.E."/>
            <person name="Liimatainen K."/>
            <person name="Lipzen A."/>
            <person name="Lukacs Z."/>
            <person name="Mihaltcheva S."/>
            <person name="Morgado L.N."/>
            <person name="Niskanen T."/>
            <person name="Noordeloos M.E."/>
            <person name="Ohm R.A."/>
            <person name="Ortiz-Santana B."/>
            <person name="Ovrebo C."/>
            <person name="Racz N."/>
            <person name="Riley R."/>
            <person name="Savchenko A."/>
            <person name="Shiryaev A."/>
            <person name="Soop K."/>
            <person name="Spirin V."/>
            <person name="Szebenyi C."/>
            <person name="Tomsovsky M."/>
            <person name="Tulloss R.E."/>
            <person name="Uehling J."/>
            <person name="Grigoriev I.V."/>
            <person name="Vagvolgyi C."/>
            <person name="Papp T."/>
            <person name="Martin F.M."/>
            <person name="Miettinen O."/>
            <person name="Hibbett D.S."/>
            <person name="Nagy L.G."/>
        </authorList>
    </citation>
    <scope>NUCLEOTIDE SEQUENCE [LARGE SCALE GENOMIC DNA]</scope>
    <source>
        <strain evidence="1 2">FP101781</strain>
    </source>
</reference>
<accession>A0A4Y7SX79</accession>
<comment type="caution">
    <text evidence="1">The sequence shown here is derived from an EMBL/GenBank/DDBJ whole genome shotgun (WGS) entry which is preliminary data.</text>
</comment>